<dbReference type="Pfam" id="PF00551">
    <property type="entry name" value="Formyl_trans_N"/>
    <property type="match status" value="1"/>
</dbReference>
<dbReference type="Gene3D" id="3.40.50.12230">
    <property type="match status" value="1"/>
</dbReference>
<gene>
    <name evidence="2" type="ORF">EHQ95_02095</name>
</gene>
<name>A0ABY2NST8_9LEPT</name>
<dbReference type="SUPFAM" id="SSF50486">
    <property type="entry name" value="FMT C-terminal domain-like"/>
    <property type="match status" value="1"/>
</dbReference>
<dbReference type="SUPFAM" id="SSF53328">
    <property type="entry name" value="Formyltransferase"/>
    <property type="match status" value="1"/>
</dbReference>
<evidence type="ECO:0000313" key="2">
    <source>
        <dbReference type="EMBL" id="TGM60691.1"/>
    </source>
</evidence>
<protein>
    <submittedName>
        <fullName evidence="2">Methionyl-tRNA formyltransferase</fullName>
    </submittedName>
</protein>
<dbReference type="PANTHER" id="PTHR11138">
    <property type="entry name" value="METHIONYL-TRNA FORMYLTRANSFERASE"/>
    <property type="match status" value="1"/>
</dbReference>
<dbReference type="InterPro" id="IPR011034">
    <property type="entry name" value="Formyl_transferase-like_C_sf"/>
</dbReference>
<reference evidence="3" key="1">
    <citation type="journal article" date="2019" name="PLoS Negl. Trop. Dis.">
        <title>Revisiting the worldwide diversity of Leptospira species in the environment.</title>
        <authorList>
            <person name="Vincent A.T."/>
            <person name="Schiettekatte O."/>
            <person name="Bourhy P."/>
            <person name="Veyrier F.J."/>
            <person name="Picardeau M."/>
        </authorList>
    </citation>
    <scope>NUCLEOTIDE SEQUENCE [LARGE SCALE GENOMIC DNA]</scope>
    <source>
        <strain evidence="3">201601955</strain>
    </source>
</reference>
<dbReference type="EMBL" id="RQHF01000008">
    <property type="protein sequence ID" value="TGM60691.1"/>
    <property type="molecule type" value="Genomic_DNA"/>
</dbReference>
<accession>A0ABY2NST8</accession>
<dbReference type="InterPro" id="IPR036477">
    <property type="entry name" value="Formyl_transf_N_sf"/>
</dbReference>
<comment type="caution">
    <text evidence="2">The sequence shown here is derived from an EMBL/GenBank/DDBJ whole genome shotgun (WGS) entry which is preliminary data.</text>
</comment>
<proteinExistence type="predicted"/>
<evidence type="ECO:0000313" key="3">
    <source>
        <dbReference type="Proteomes" id="UP000298112"/>
    </source>
</evidence>
<dbReference type="InterPro" id="IPR002376">
    <property type="entry name" value="Formyl_transf_N"/>
</dbReference>
<dbReference type="RefSeq" id="WP_135656812.1">
    <property type="nucleotide sequence ID" value="NZ_RQHF01000008.1"/>
</dbReference>
<dbReference type="PANTHER" id="PTHR11138:SF5">
    <property type="entry name" value="METHIONYL-TRNA FORMYLTRANSFERASE, MITOCHONDRIAL"/>
    <property type="match status" value="1"/>
</dbReference>
<sequence length="217" mass="24864">MKILCVGYREWALEIYDELAKKSDNVFLILRSKSQFSEGILNDFKPDLVLFYGWSWIIPAQILENYKCLMLHPSPLPKYRGGSPIQNQIIAGEKKSMVSIFVMTNELDAGDILVQKEISFEGKLSDIFRSIVETGISSTLEILENDIRAIKQDDSQATYCKRRKPEDSEITIDEIKSASAEYLYNKIRMLADPYPNAYIRTADGKKLFLKESEISED</sequence>
<keyword evidence="3" id="KW-1185">Reference proteome</keyword>
<evidence type="ECO:0000259" key="1">
    <source>
        <dbReference type="Pfam" id="PF00551"/>
    </source>
</evidence>
<dbReference type="Proteomes" id="UP000298112">
    <property type="component" value="Unassembled WGS sequence"/>
</dbReference>
<feature type="domain" description="Formyl transferase N-terminal" evidence="1">
    <location>
        <begin position="40"/>
        <end position="119"/>
    </location>
</feature>
<organism evidence="2 3">
    <name type="scientific">Leptospira vanthielii</name>
    <dbReference type="NCBI Taxonomy" id="293085"/>
    <lineage>
        <taxon>Bacteria</taxon>
        <taxon>Pseudomonadati</taxon>
        <taxon>Spirochaetota</taxon>
        <taxon>Spirochaetia</taxon>
        <taxon>Leptospirales</taxon>
        <taxon>Leptospiraceae</taxon>
        <taxon>Leptospira</taxon>
    </lineage>
</organism>